<dbReference type="PANTHER" id="PTHR13288:SF8">
    <property type="entry name" value="SPLICING FACTOR 45"/>
    <property type="match status" value="1"/>
</dbReference>
<dbReference type="PROSITE" id="PS50174">
    <property type="entry name" value="G_PATCH"/>
    <property type="match status" value="1"/>
</dbReference>
<evidence type="ECO:0000259" key="4">
    <source>
        <dbReference type="PROSITE" id="PS50174"/>
    </source>
</evidence>
<feature type="compositionally biased region" description="Basic residues" evidence="2">
    <location>
        <begin position="172"/>
        <end position="183"/>
    </location>
</feature>
<proteinExistence type="predicted"/>
<comment type="caution">
    <text evidence="5">The sequence shown here is derived from an EMBL/GenBank/DDBJ whole genome shotgun (WGS) entry which is preliminary data.</text>
</comment>
<feature type="region of interest" description="Disordered" evidence="2">
    <location>
        <begin position="420"/>
        <end position="440"/>
    </location>
</feature>
<feature type="region of interest" description="Disordered" evidence="2">
    <location>
        <begin position="72"/>
        <end position="134"/>
    </location>
</feature>
<evidence type="ECO:0000256" key="1">
    <source>
        <dbReference type="PROSITE-ProRule" id="PRU00176"/>
    </source>
</evidence>
<dbReference type="PANTHER" id="PTHR13288">
    <property type="entry name" value="SPLICING FACTOR 45 SPF45"/>
    <property type="match status" value="1"/>
</dbReference>
<name>A0ABR1MYV3_9PEZI</name>
<feature type="compositionally biased region" description="Polar residues" evidence="2">
    <location>
        <begin position="119"/>
        <end position="128"/>
    </location>
</feature>
<feature type="domain" description="G-patch" evidence="4">
    <location>
        <begin position="389"/>
        <end position="440"/>
    </location>
</feature>
<evidence type="ECO:0000313" key="6">
    <source>
        <dbReference type="Proteomes" id="UP001367316"/>
    </source>
</evidence>
<feature type="compositionally biased region" description="Pro residues" evidence="2">
    <location>
        <begin position="320"/>
        <end position="331"/>
    </location>
</feature>
<organism evidence="5 6">
    <name type="scientific">Phyllosticta paracitricarpa</name>
    <dbReference type="NCBI Taxonomy" id="2016321"/>
    <lineage>
        <taxon>Eukaryota</taxon>
        <taxon>Fungi</taxon>
        <taxon>Dikarya</taxon>
        <taxon>Ascomycota</taxon>
        <taxon>Pezizomycotina</taxon>
        <taxon>Dothideomycetes</taxon>
        <taxon>Dothideomycetes incertae sedis</taxon>
        <taxon>Botryosphaeriales</taxon>
        <taxon>Phyllostictaceae</taxon>
        <taxon>Phyllosticta</taxon>
    </lineage>
</organism>
<keyword evidence="6" id="KW-1185">Reference proteome</keyword>
<feature type="compositionally biased region" description="Polar residues" evidence="2">
    <location>
        <begin position="14"/>
        <end position="23"/>
    </location>
</feature>
<sequence length="579" mass="63249">MHRPGSLALDVGHLQQQRESNLPRTSFLTPHCLAMAQEDNAKNAQPRGLSSFANLLGSNASTISSAPVLYAQQPSSDDAPKDEAAAKKQQINSAALRFQPTKRPQLASQKKPKKPGATGLQSSSSPDPSNKPAAPKVVALAANPPSKTTFADWTADDGDMDGFYTATQHRERGGRKKKKKKKKQQEQEFEQNWDDIYDPTRPNDYSQYRGSEEQMREINEWKEHLHRFDKRADSMDYSSSEDEGRRPRMNAQFAPPKSLNFAPPSSLNAPPPPPPVPAAPAEIPDDPTGEDAYARRMRLSGMAGNPPPPEVEDEPESTNAPPPPPPPPEPTPSATISRAPVRYELPPAPAGLPATEEEMDQMMDEDEDEPASEAAPEDGDGPRSRAPGQKGFAQRLMQKYGWEKGKGLGAKETGIVTPLQMQAQKRKKKSDAEGGGWAAPKGMGKIVGGKRVKVEEENSPYPALSEVIVLFHMVDGMDVEKELQEGVLVQEIGEECGAKYGRVEQVRIDKDTTADTIPVFIKFTSQMSALRAVNALDGRIFNGNKISARYFDSARFANGDLEVVVPESEVGIEKEESGQ</sequence>
<dbReference type="CDD" id="cd12374">
    <property type="entry name" value="RRM_UHM_SPF45_PUF60"/>
    <property type="match status" value="1"/>
</dbReference>
<dbReference type="Pfam" id="PF01585">
    <property type="entry name" value="G-patch"/>
    <property type="match status" value="1"/>
</dbReference>
<evidence type="ECO:0000256" key="2">
    <source>
        <dbReference type="SAM" id="MobiDB-lite"/>
    </source>
</evidence>
<dbReference type="InterPro" id="IPR012677">
    <property type="entry name" value="Nucleotide-bd_a/b_plait_sf"/>
</dbReference>
<feature type="compositionally biased region" description="Acidic residues" evidence="2">
    <location>
        <begin position="355"/>
        <end position="379"/>
    </location>
</feature>
<protein>
    <submittedName>
        <fullName evidence="5">G-patch DNA repair protein</fullName>
    </submittedName>
</protein>
<dbReference type="PROSITE" id="PS50102">
    <property type="entry name" value="RRM"/>
    <property type="match status" value="1"/>
</dbReference>
<dbReference type="SMART" id="SM00443">
    <property type="entry name" value="G_patch"/>
    <property type="match status" value="1"/>
</dbReference>
<reference evidence="5 6" key="1">
    <citation type="submission" date="2024-04" db="EMBL/GenBank/DDBJ databases">
        <title>Phyllosticta paracitricarpa is synonymous to the EU quarantine fungus P. citricarpa based on phylogenomic analyses.</title>
        <authorList>
            <consortium name="Lawrence Berkeley National Laboratory"/>
            <person name="Van ingen-buijs V.A."/>
            <person name="Van westerhoven A.C."/>
            <person name="Haridas S."/>
            <person name="Skiadas P."/>
            <person name="Martin F."/>
            <person name="Groenewald J.Z."/>
            <person name="Crous P.W."/>
            <person name="Seidl M.F."/>
        </authorList>
    </citation>
    <scope>NUCLEOTIDE SEQUENCE [LARGE SCALE GENOMIC DNA]</scope>
    <source>
        <strain evidence="5 6">CBS 141358</strain>
    </source>
</reference>
<feature type="region of interest" description="Disordered" evidence="2">
    <location>
        <begin position="226"/>
        <end position="390"/>
    </location>
</feature>
<evidence type="ECO:0000313" key="5">
    <source>
        <dbReference type="EMBL" id="KAK7608166.1"/>
    </source>
</evidence>
<dbReference type="InterPro" id="IPR000467">
    <property type="entry name" value="G_patch_dom"/>
</dbReference>
<dbReference type="Proteomes" id="UP001367316">
    <property type="component" value="Unassembled WGS sequence"/>
</dbReference>
<dbReference type="SUPFAM" id="SSF54928">
    <property type="entry name" value="RNA-binding domain, RBD"/>
    <property type="match status" value="1"/>
</dbReference>
<evidence type="ECO:0000259" key="3">
    <source>
        <dbReference type="PROSITE" id="PS50102"/>
    </source>
</evidence>
<feature type="region of interest" description="Disordered" evidence="2">
    <location>
        <begin position="1"/>
        <end position="23"/>
    </location>
</feature>
<dbReference type="InterPro" id="IPR000504">
    <property type="entry name" value="RRM_dom"/>
</dbReference>
<gene>
    <name evidence="5" type="ORF">JOL62DRAFT_582540</name>
</gene>
<dbReference type="Pfam" id="PF00076">
    <property type="entry name" value="RRM_1"/>
    <property type="match status" value="1"/>
</dbReference>
<dbReference type="InterPro" id="IPR035979">
    <property type="entry name" value="RBD_domain_sf"/>
</dbReference>
<feature type="domain" description="RRM" evidence="3">
    <location>
        <begin position="473"/>
        <end position="553"/>
    </location>
</feature>
<feature type="region of interest" description="Disordered" evidence="2">
    <location>
        <begin position="164"/>
        <end position="213"/>
    </location>
</feature>
<dbReference type="Gene3D" id="3.30.70.330">
    <property type="match status" value="1"/>
</dbReference>
<dbReference type="InterPro" id="IPR040052">
    <property type="entry name" value="RBM17"/>
</dbReference>
<dbReference type="EMBL" id="JBBPBF010000031">
    <property type="protein sequence ID" value="KAK7608166.1"/>
    <property type="molecule type" value="Genomic_DNA"/>
</dbReference>
<feature type="compositionally biased region" description="Pro residues" evidence="2">
    <location>
        <begin position="269"/>
        <end position="278"/>
    </location>
</feature>
<keyword evidence="1" id="KW-0694">RNA-binding</keyword>
<accession>A0ABR1MYV3</accession>
<feature type="compositionally biased region" description="Acidic residues" evidence="2">
    <location>
        <begin position="187"/>
        <end position="197"/>
    </location>
</feature>